<proteinExistence type="predicted"/>
<organism evidence="1 2">
    <name type="scientific">Rhinocladiella mackenziei CBS 650.93</name>
    <dbReference type="NCBI Taxonomy" id="1442369"/>
    <lineage>
        <taxon>Eukaryota</taxon>
        <taxon>Fungi</taxon>
        <taxon>Dikarya</taxon>
        <taxon>Ascomycota</taxon>
        <taxon>Pezizomycotina</taxon>
        <taxon>Eurotiomycetes</taxon>
        <taxon>Chaetothyriomycetidae</taxon>
        <taxon>Chaetothyriales</taxon>
        <taxon>Herpotrichiellaceae</taxon>
        <taxon>Rhinocladiella</taxon>
    </lineage>
</organism>
<evidence type="ECO:0000313" key="2">
    <source>
        <dbReference type="Proteomes" id="UP000053617"/>
    </source>
</evidence>
<keyword evidence="2" id="KW-1185">Reference proteome</keyword>
<accession>A0A0D2IK65</accession>
<dbReference type="AlphaFoldDB" id="A0A0D2IK65"/>
<name>A0A0D2IK65_9EURO</name>
<dbReference type="RefSeq" id="XP_013270762.1">
    <property type="nucleotide sequence ID" value="XM_013415308.1"/>
</dbReference>
<dbReference type="EMBL" id="KN847479">
    <property type="protein sequence ID" value="KIX03626.1"/>
    <property type="molecule type" value="Genomic_DNA"/>
</dbReference>
<protein>
    <submittedName>
        <fullName evidence="1">Uncharacterized protein</fullName>
    </submittedName>
</protein>
<dbReference type="VEuPathDB" id="FungiDB:Z518_07179"/>
<dbReference type="GeneID" id="25295250"/>
<gene>
    <name evidence="1" type="ORF">Z518_07179</name>
</gene>
<dbReference type="Proteomes" id="UP000053617">
    <property type="component" value="Unassembled WGS sequence"/>
</dbReference>
<evidence type="ECO:0000313" key="1">
    <source>
        <dbReference type="EMBL" id="KIX03626.1"/>
    </source>
</evidence>
<sequence length="131" mass="14945">MGTPVELQSWIIYKADPMWKMATSRDDSNILTMEMSGIYLLSELFECLGVTFSPSVQDKLTQTGAHLRSLLGDCEVIHARPSDNEFRAKEVRITTYTRAPAHMIPEGIRHKTGGKFMLMDDMEIIYHTYKS</sequence>
<dbReference type="HOGENOM" id="CLU_1928747_0_0_1"/>
<reference evidence="1 2" key="1">
    <citation type="submission" date="2015-01" db="EMBL/GenBank/DDBJ databases">
        <title>The Genome Sequence of Rhinocladiella mackenzie CBS 650.93.</title>
        <authorList>
            <consortium name="The Broad Institute Genomics Platform"/>
            <person name="Cuomo C."/>
            <person name="de Hoog S."/>
            <person name="Gorbushina A."/>
            <person name="Stielow B."/>
            <person name="Teixiera M."/>
            <person name="Abouelleil A."/>
            <person name="Chapman S.B."/>
            <person name="Priest M."/>
            <person name="Young S.K."/>
            <person name="Wortman J."/>
            <person name="Nusbaum C."/>
            <person name="Birren B."/>
        </authorList>
    </citation>
    <scope>NUCLEOTIDE SEQUENCE [LARGE SCALE GENOMIC DNA]</scope>
    <source>
        <strain evidence="1 2">CBS 650.93</strain>
    </source>
</reference>